<name>A0ABD0U4M0_DENTH</name>
<dbReference type="EMBL" id="JANQDX010000018">
    <property type="protein sequence ID" value="KAL0907219.1"/>
    <property type="molecule type" value="Genomic_DNA"/>
</dbReference>
<sequence>MAGDSLLMQPMQCHPSDMLPFEETELDQPLVLIWQSAFASFSELFDVMHLRYYFANLLQDFEYNHKEPETLTEGFITAANCGDPGMIDQANLLQKKISSVVGEASLMMTIGSSTCWSGQAITYQQEAASRRFEKD</sequence>
<accession>A0ABD0U4M0</accession>
<organism evidence="1 2">
    <name type="scientific">Dendrobium thyrsiflorum</name>
    <name type="common">Pinecone-like raceme dendrobium</name>
    <name type="synonym">Orchid</name>
    <dbReference type="NCBI Taxonomy" id="117978"/>
    <lineage>
        <taxon>Eukaryota</taxon>
        <taxon>Viridiplantae</taxon>
        <taxon>Streptophyta</taxon>
        <taxon>Embryophyta</taxon>
        <taxon>Tracheophyta</taxon>
        <taxon>Spermatophyta</taxon>
        <taxon>Magnoliopsida</taxon>
        <taxon>Liliopsida</taxon>
        <taxon>Asparagales</taxon>
        <taxon>Orchidaceae</taxon>
        <taxon>Epidendroideae</taxon>
        <taxon>Malaxideae</taxon>
        <taxon>Dendrobiinae</taxon>
        <taxon>Dendrobium</taxon>
    </lineage>
</organism>
<dbReference type="AlphaFoldDB" id="A0ABD0U4M0"/>
<comment type="caution">
    <text evidence="1">The sequence shown here is derived from an EMBL/GenBank/DDBJ whole genome shotgun (WGS) entry which is preliminary data.</text>
</comment>
<keyword evidence="2" id="KW-1185">Reference proteome</keyword>
<dbReference type="Proteomes" id="UP001552299">
    <property type="component" value="Unassembled WGS sequence"/>
</dbReference>
<evidence type="ECO:0000313" key="1">
    <source>
        <dbReference type="EMBL" id="KAL0907219.1"/>
    </source>
</evidence>
<gene>
    <name evidence="1" type="ORF">M5K25_025773</name>
</gene>
<proteinExistence type="predicted"/>
<reference evidence="1 2" key="1">
    <citation type="journal article" date="2024" name="Plant Biotechnol. J.">
        <title>Dendrobium thyrsiflorum genome and its molecular insights into genes involved in important horticultural traits.</title>
        <authorList>
            <person name="Chen B."/>
            <person name="Wang J.Y."/>
            <person name="Zheng P.J."/>
            <person name="Li K.L."/>
            <person name="Liang Y.M."/>
            <person name="Chen X.F."/>
            <person name="Zhang C."/>
            <person name="Zhao X."/>
            <person name="He X."/>
            <person name="Zhang G.Q."/>
            <person name="Liu Z.J."/>
            <person name="Xu Q."/>
        </authorList>
    </citation>
    <scope>NUCLEOTIDE SEQUENCE [LARGE SCALE GENOMIC DNA]</scope>
    <source>
        <strain evidence="1">GZMU011</strain>
    </source>
</reference>
<evidence type="ECO:0000313" key="2">
    <source>
        <dbReference type="Proteomes" id="UP001552299"/>
    </source>
</evidence>
<protein>
    <submittedName>
        <fullName evidence="1">Uncharacterized protein</fullName>
    </submittedName>
</protein>